<evidence type="ECO:0000256" key="1">
    <source>
        <dbReference type="SAM" id="MobiDB-lite"/>
    </source>
</evidence>
<name>A0A3N4IHG1_ASCIM</name>
<accession>A0A3N4IHG1</accession>
<evidence type="ECO:0000313" key="4">
    <source>
        <dbReference type="Proteomes" id="UP000275078"/>
    </source>
</evidence>
<protein>
    <recommendedName>
        <fullName evidence="2">C2H2-type domain-containing protein</fullName>
    </recommendedName>
</protein>
<dbReference type="PROSITE" id="PS00028">
    <property type="entry name" value="ZINC_FINGER_C2H2_1"/>
    <property type="match status" value="1"/>
</dbReference>
<dbReference type="AlphaFoldDB" id="A0A3N4IHG1"/>
<gene>
    <name evidence="3" type="ORF">BJ508DRAFT_360271</name>
</gene>
<feature type="domain" description="C2H2-type" evidence="2">
    <location>
        <begin position="18"/>
        <end position="41"/>
    </location>
</feature>
<keyword evidence="4" id="KW-1185">Reference proteome</keyword>
<evidence type="ECO:0000259" key="2">
    <source>
        <dbReference type="PROSITE" id="PS00028"/>
    </source>
</evidence>
<feature type="compositionally biased region" description="Polar residues" evidence="1">
    <location>
        <begin position="44"/>
        <end position="64"/>
    </location>
</feature>
<organism evidence="3 4">
    <name type="scientific">Ascobolus immersus RN42</name>
    <dbReference type="NCBI Taxonomy" id="1160509"/>
    <lineage>
        <taxon>Eukaryota</taxon>
        <taxon>Fungi</taxon>
        <taxon>Dikarya</taxon>
        <taxon>Ascomycota</taxon>
        <taxon>Pezizomycotina</taxon>
        <taxon>Pezizomycetes</taxon>
        <taxon>Pezizales</taxon>
        <taxon>Ascobolaceae</taxon>
        <taxon>Ascobolus</taxon>
    </lineage>
</organism>
<evidence type="ECO:0000313" key="3">
    <source>
        <dbReference type="EMBL" id="RPA83580.1"/>
    </source>
</evidence>
<dbReference type="Proteomes" id="UP000275078">
    <property type="component" value="Unassembled WGS sequence"/>
</dbReference>
<dbReference type="InterPro" id="IPR007529">
    <property type="entry name" value="Znf_HIT"/>
</dbReference>
<dbReference type="CDD" id="cd23024">
    <property type="entry name" value="zf-HIT_ZNHIT2-3"/>
    <property type="match status" value="1"/>
</dbReference>
<dbReference type="SUPFAM" id="SSF144232">
    <property type="entry name" value="HIT/MYND zinc finger-like"/>
    <property type="match status" value="1"/>
</dbReference>
<sequence length="143" mass="15592">MTSTICAVCRAKEGKYKCSKPGCTVRYCSIPCSKKHAQDPHAETQPTTVASGSAQDSTNSTNPTMIADSSYKTITKLLENEEFKATLTQIAQDGMKPAKFGGREWDEERALEGLRKALREGKNAEQMQEFIATILKANPAGSE</sequence>
<dbReference type="Pfam" id="PF04438">
    <property type="entry name" value="zf-HIT"/>
    <property type="match status" value="1"/>
</dbReference>
<feature type="region of interest" description="Disordered" evidence="1">
    <location>
        <begin position="36"/>
        <end position="66"/>
    </location>
</feature>
<dbReference type="EMBL" id="ML119663">
    <property type="protein sequence ID" value="RPA83580.1"/>
    <property type="molecule type" value="Genomic_DNA"/>
</dbReference>
<dbReference type="InterPro" id="IPR013087">
    <property type="entry name" value="Znf_C2H2_type"/>
</dbReference>
<reference evidence="3 4" key="1">
    <citation type="journal article" date="2018" name="Nat. Ecol. Evol.">
        <title>Pezizomycetes genomes reveal the molecular basis of ectomycorrhizal truffle lifestyle.</title>
        <authorList>
            <person name="Murat C."/>
            <person name="Payen T."/>
            <person name="Noel B."/>
            <person name="Kuo A."/>
            <person name="Morin E."/>
            <person name="Chen J."/>
            <person name="Kohler A."/>
            <person name="Krizsan K."/>
            <person name="Balestrini R."/>
            <person name="Da Silva C."/>
            <person name="Montanini B."/>
            <person name="Hainaut M."/>
            <person name="Levati E."/>
            <person name="Barry K.W."/>
            <person name="Belfiori B."/>
            <person name="Cichocki N."/>
            <person name="Clum A."/>
            <person name="Dockter R.B."/>
            <person name="Fauchery L."/>
            <person name="Guy J."/>
            <person name="Iotti M."/>
            <person name="Le Tacon F."/>
            <person name="Lindquist E.A."/>
            <person name="Lipzen A."/>
            <person name="Malagnac F."/>
            <person name="Mello A."/>
            <person name="Molinier V."/>
            <person name="Miyauchi S."/>
            <person name="Poulain J."/>
            <person name="Riccioni C."/>
            <person name="Rubini A."/>
            <person name="Sitrit Y."/>
            <person name="Splivallo R."/>
            <person name="Traeger S."/>
            <person name="Wang M."/>
            <person name="Zifcakova L."/>
            <person name="Wipf D."/>
            <person name="Zambonelli A."/>
            <person name="Paolocci F."/>
            <person name="Nowrousian M."/>
            <person name="Ottonello S."/>
            <person name="Baldrian P."/>
            <person name="Spatafora J.W."/>
            <person name="Henrissat B."/>
            <person name="Nagy L.G."/>
            <person name="Aury J.M."/>
            <person name="Wincker P."/>
            <person name="Grigoriev I.V."/>
            <person name="Bonfante P."/>
            <person name="Martin F.M."/>
        </authorList>
    </citation>
    <scope>NUCLEOTIDE SEQUENCE [LARGE SCALE GENOMIC DNA]</scope>
    <source>
        <strain evidence="3 4">RN42</strain>
    </source>
</reference>
<dbReference type="Gene3D" id="3.30.60.190">
    <property type="match status" value="1"/>
</dbReference>
<dbReference type="OrthoDB" id="18412at2759"/>
<proteinExistence type="predicted"/>